<dbReference type="EMBL" id="JAUKUD010000003">
    <property type="protein sequence ID" value="KAK0750656.1"/>
    <property type="molecule type" value="Genomic_DNA"/>
</dbReference>
<feature type="domain" description="DUF7580" evidence="2">
    <location>
        <begin position="11"/>
        <end position="321"/>
    </location>
</feature>
<sequence length="422" mass="47498">MLPTNVLDLSLTREASSRLFNALVHSPVECGEAHRGLLHLTGFRPRDRGRTRPSWDMFLSCCSHPLGWLETHCTVWGPLEYTDAEKLNDLCGSVQWHRQHTTDALCLRLGGEQLFHVRGGNGNLEYPDFDESLSLDALLERGYFKSAYDGGLFTPRSKRLLVANLARCLLSLHNTKWLQREWNASDVLFLFDTGRGRLLDMHRPYMPATLSLNIPPFREIRSGPGIPHHPGILSFAKLLVEIERGRKIGQEKYETSNGCQSDWLTISTILTRQLSGSLTGYYLSAVKACLDFSRPTGYGTQDPAEYIFERIVTPLETELSHYIFAEADMESAAAVVLPLPPHQNPPRYQRNHNTKSQAEADDQTGKSMPSRAATSGSPPSNRDSSSPQEDYTVMPRPDFMKLCRDTPPILQRHPAFSDMDQS</sequence>
<dbReference type="PANTHER" id="PTHR35186">
    <property type="entry name" value="ANK_REP_REGION DOMAIN-CONTAINING PROTEIN"/>
    <property type="match status" value="1"/>
</dbReference>
<dbReference type="Proteomes" id="UP001172155">
    <property type="component" value="Unassembled WGS sequence"/>
</dbReference>
<keyword evidence="4" id="KW-1185">Reference proteome</keyword>
<evidence type="ECO:0000256" key="1">
    <source>
        <dbReference type="SAM" id="MobiDB-lite"/>
    </source>
</evidence>
<name>A0AA40F413_9PEZI</name>
<dbReference type="AlphaFoldDB" id="A0AA40F413"/>
<accession>A0AA40F413</accession>
<dbReference type="PANTHER" id="PTHR35186:SF4">
    <property type="entry name" value="PRION-INHIBITION AND PROPAGATION HELO DOMAIN-CONTAINING PROTEIN"/>
    <property type="match status" value="1"/>
</dbReference>
<dbReference type="Pfam" id="PF24476">
    <property type="entry name" value="DUF7580"/>
    <property type="match status" value="1"/>
</dbReference>
<feature type="region of interest" description="Disordered" evidence="1">
    <location>
        <begin position="338"/>
        <end position="422"/>
    </location>
</feature>
<proteinExistence type="predicted"/>
<feature type="compositionally biased region" description="Low complexity" evidence="1">
    <location>
        <begin position="375"/>
        <end position="387"/>
    </location>
</feature>
<dbReference type="InterPro" id="IPR056002">
    <property type="entry name" value="DUF7580"/>
</dbReference>
<comment type="caution">
    <text evidence="3">The sequence shown here is derived from an EMBL/GenBank/DDBJ whole genome shotgun (WGS) entry which is preliminary data.</text>
</comment>
<protein>
    <recommendedName>
        <fullName evidence="2">DUF7580 domain-containing protein</fullName>
    </recommendedName>
</protein>
<organism evidence="3 4">
    <name type="scientific">Schizothecium vesticola</name>
    <dbReference type="NCBI Taxonomy" id="314040"/>
    <lineage>
        <taxon>Eukaryota</taxon>
        <taxon>Fungi</taxon>
        <taxon>Dikarya</taxon>
        <taxon>Ascomycota</taxon>
        <taxon>Pezizomycotina</taxon>
        <taxon>Sordariomycetes</taxon>
        <taxon>Sordariomycetidae</taxon>
        <taxon>Sordariales</taxon>
        <taxon>Schizotheciaceae</taxon>
        <taxon>Schizothecium</taxon>
    </lineage>
</organism>
<gene>
    <name evidence="3" type="ORF">B0T18DRAFT_463266</name>
</gene>
<evidence type="ECO:0000259" key="2">
    <source>
        <dbReference type="Pfam" id="PF24476"/>
    </source>
</evidence>
<reference evidence="3" key="1">
    <citation type="submission" date="2023-06" db="EMBL/GenBank/DDBJ databases">
        <title>Genome-scale phylogeny and comparative genomics of the fungal order Sordariales.</title>
        <authorList>
            <consortium name="Lawrence Berkeley National Laboratory"/>
            <person name="Hensen N."/>
            <person name="Bonometti L."/>
            <person name="Westerberg I."/>
            <person name="Brannstrom I.O."/>
            <person name="Guillou S."/>
            <person name="Cros-Aarteil S."/>
            <person name="Calhoun S."/>
            <person name="Haridas S."/>
            <person name="Kuo A."/>
            <person name="Mondo S."/>
            <person name="Pangilinan J."/>
            <person name="Riley R."/>
            <person name="LaButti K."/>
            <person name="Andreopoulos B."/>
            <person name="Lipzen A."/>
            <person name="Chen C."/>
            <person name="Yanf M."/>
            <person name="Daum C."/>
            <person name="Ng V."/>
            <person name="Clum A."/>
            <person name="Steindorff A."/>
            <person name="Ohm R."/>
            <person name="Martin F."/>
            <person name="Silar P."/>
            <person name="Natvig D."/>
            <person name="Lalanne C."/>
            <person name="Gautier V."/>
            <person name="Ament-velasquez S.L."/>
            <person name="Kruys A."/>
            <person name="Hutchinson M.I."/>
            <person name="Powell A.J."/>
            <person name="Barry K."/>
            <person name="Miller A.N."/>
            <person name="Grigoriev I.V."/>
            <person name="Debuchy R."/>
            <person name="Gladieux P."/>
            <person name="Thoren M.H."/>
            <person name="Johannesson H."/>
        </authorList>
    </citation>
    <scope>NUCLEOTIDE SEQUENCE</scope>
    <source>
        <strain evidence="3">SMH3187-1</strain>
    </source>
</reference>
<evidence type="ECO:0000313" key="3">
    <source>
        <dbReference type="EMBL" id="KAK0750656.1"/>
    </source>
</evidence>
<evidence type="ECO:0000313" key="4">
    <source>
        <dbReference type="Proteomes" id="UP001172155"/>
    </source>
</evidence>